<gene>
    <name evidence="3" type="ORF">ABHD89_001045</name>
</gene>
<dbReference type="InterPro" id="IPR029410">
    <property type="entry name" value="CAP_assoc"/>
</dbReference>
<dbReference type="Gene3D" id="3.40.33.10">
    <property type="entry name" value="CAP"/>
    <property type="match status" value="1"/>
</dbReference>
<evidence type="ECO:0000259" key="2">
    <source>
        <dbReference type="Pfam" id="PF14504"/>
    </source>
</evidence>
<dbReference type="InterPro" id="IPR035940">
    <property type="entry name" value="CAP_sf"/>
</dbReference>
<dbReference type="PANTHER" id="PTHR31157">
    <property type="entry name" value="SCP DOMAIN-CONTAINING PROTEIN"/>
    <property type="match status" value="1"/>
</dbReference>
<dbReference type="RefSeq" id="WP_354542462.1">
    <property type="nucleotide sequence ID" value="NZ_JBDZDV010000002.1"/>
</dbReference>
<accession>A0ABV2E8B8</accession>
<evidence type="ECO:0000259" key="1">
    <source>
        <dbReference type="Pfam" id="PF00188"/>
    </source>
</evidence>
<dbReference type="PANTHER" id="PTHR31157:SF1">
    <property type="entry name" value="SCP DOMAIN-CONTAINING PROTEIN"/>
    <property type="match status" value="1"/>
</dbReference>
<organism evidence="3 4">
    <name type="scientific">Salinicoccus halitifaciens</name>
    <dbReference type="NCBI Taxonomy" id="1073415"/>
    <lineage>
        <taxon>Bacteria</taxon>
        <taxon>Bacillati</taxon>
        <taxon>Bacillota</taxon>
        <taxon>Bacilli</taxon>
        <taxon>Bacillales</taxon>
        <taxon>Staphylococcaceae</taxon>
        <taxon>Salinicoccus</taxon>
    </lineage>
</organism>
<dbReference type="EMBL" id="JBDZDV010000002">
    <property type="protein sequence ID" value="MET3110643.1"/>
    <property type="molecule type" value="Genomic_DNA"/>
</dbReference>
<sequence>MAGAVFTKPYWEEPVRQVMPEQLSEAFDIAGEFTTGVIEGIDFDALQQRAASLFSDITSTEGETDDEEVMLPELSAPDEQFFSVGNIELGDSREAVEEMYGAPERESMNEYGVEWSAYHENYQNFMMVAYDEEDTVRGLYTNHDLISSRSDISLGTSQETVNGILGKPEETIQSGYHIYQLDEESAYDLYLLEGVHTTIFYDIHREDQMTAIQLIDESLEASKDGLFAPASESLGEGLEYQLFDLTNAARVKHELPVLEWHGEVSVTARDHSADMAENNYFSHQNQEGQSPFDRMEEDGISFSTAGENLAAGQPSSIFAHHGLMNSEGHRENILHNRFEELGVGVAFNEHDQPFYTEKFLTRSWFN</sequence>
<dbReference type="Pfam" id="PF00188">
    <property type="entry name" value="CAP"/>
    <property type="match status" value="1"/>
</dbReference>
<dbReference type="SUPFAM" id="SSF55797">
    <property type="entry name" value="PR-1-like"/>
    <property type="match status" value="1"/>
</dbReference>
<reference evidence="3 4" key="1">
    <citation type="submission" date="2024-05" db="EMBL/GenBank/DDBJ databases">
        <title>Genomic Encyclopedia of Type Strains, Phase IV (KMG-IV): sequencing the most valuable type-strain genomes for metagenomic binning, comparative biology and taxonomic classification.</title>
        <authorList>
            <person name="Goeker M."/>
        </authorList>
    </citation>
    <scope>NUCLEOTIDE SEQUENCE [LARGE SCALE GENOMIC DNA]</scope>
    <source>
        <strain evidence="3 4">DSM 25286</strain>
    </source>
</reference>
<proteinExistence type="predicted"/>
<dbReference type="Proteomes" id="UP001549019">
    <property type="component" value="Unassembled WGS sequence"/>
</dbReference>
<comment type="caution">
    <text evidence="3">The sequence shown here is derived from an EMBL/GenBank/DDBJ whole genome shotgun (WGS) entry which is preliminary data.</text>
</comment>
<dbReference type="InterPro" id="IPR014044">
    <property type="entry name" value="CAP_dom"/>
</dbReference>
<protein>
    <submittedName>
        <fullName evidence="3">Uncharacterized protein YkwD</fullName>
    </submittedName>
</protein>
<feature type="domain" description="SCP" evidence="1">
    <location>
        <begin position="243"/>
        <end position="353"/>
    </location>
</feature>
<evidence type="ECO:0000313" key="3">
    <source>
        <dbReference type="EMBL" id="MET3110643.1"/>
    </source>
</evidence>
<keyword evidence="4" id="KW-1185">Reference proteome</keyword>
<dbReference type="CDD" id="cd05379">
    <property type="entry name" value="CAP_bacterial"/>
    <property type="match status" value="1"/>
</dbReference>
<evidence type="ECO:0000313" key="4">
    <source>
        <dbReference type="Proteomes" id="UP001549019"/>
    </source>
</evidence>
<feature type="domain" description="CAP-associated" evidence="2">
    <location>
        <begin position="89"/>
        <end position="223"/>
    </location>
</feature>
<dbReference type="Pfam" id="PF14504">
    <property type="entry name" value="CAP_assoc_N"/>
    <property type="match status" value="1"/>
</dbReference>
<name>A0ABV2E8B8_9STAP</name>